<keyword evidence="2" id="KW-1185">Reference proteome</keyword>
<evidence type="ECO:0008006" key="3">
    <source>
        <dbReference type="Google" id="ProtNLM"/>
    </source>
</evidence>
<dbReference type="AlphaFoldDB" id="A0A3E1NDZ9"/>
<dbReference type="CDD" id="cd10981">
    <property type="entry name" value="ZnPC_S1P1"/>
    <property type="match status" value="1"/>
</dbReference>
<protein>
    <recommendedName>
        <fullName evidence="3">S1/P1 Nuclease</fullName>
    </recommendedName>
</protein>
<reference evidence="1 2" key="1">
    <citation type="submission" date="2018-08" db="EMBL/GenBank/DDBJ databases">
        <title>Chitinophagaceae sp. K23C18032701, a novel bacterium isolated from forest soil.</title>
        <authorList>
            <person name="Wang C."/>
        </authorList>
    </citation>
    <scope>NUCLEOTIDE SEQUENCE [LARGE SCALE GENOMIC DNA]</scope>
    <source>
        <strain evidence="1 2">K23C18032701</strain>
    </source>
</reference>
<dbReference type="Gene3D" id="1.10.575.10">
    <property type="entry name" value="P1 Nuclease"/>
    <property type="match status" value="1"/>
</dbReference>
<name>A0A3E1NDZ9_9BACT</name>
<dbReference type="EMBL" id="QTJU01000011">
    <property type="protein sequence ID" value="RFM26189.1"/>
    <property type="molecule type" value="Genomic_DNA"/>
</dbReference>
<evidence type="ECO:0000313" key="1">
    <source>
        <dbReference type="EMBL" id="RFM26189.1"/>
    </source>
</evidence>
<dbReference type="RefSeq" id="WP_116849367.1">
    <property type="nucleotide sequence ID" value="NZ_QTJU01000011.1"/>
</dbReference>
<proteinExistence type="predicted"/>
<dbReference type="GO" id="GO:0016788">
    <property type="term" value="F:hydrolase activity, acting on ester bonds"/>
    <property type="evidence" value="ECO:0007669"/>
    <property type="project" value="InterPro"/>
</dbReference>
<gene>
    <name evidence="1" type="ORF">DXN05_21570</name>
</gene>
<comment type="caution">
    <text evidence="1">The sequence shown here is derived from an EMBL/GenBank/DDBJ whole genome shotgun (WGS) entry which is preliminary data.</text>
</comment>
<accession>A0A3E1NDZ9</accession>
<dbReference type="InterPro" id="IPR008947">
    <property type="entry name" value="PLipase_C/P1_nuclease_dom_sf"/>
</dbReference>
<evidence type="ECO:0000313" key="2">
    <source>
        <dbReference type="Proteomes" id="UP000261284"/>
    </source>
</evidence>
<dbReference type="SUPFAM" id="SSF48537">
    <property type="entry name" value="Phospholipase C/P1 nuclease"/>
    <property type="match status" value="1"/>
</dbReference>
<dbReference type="Proteomes" id="UP000261284">
    <property type="component" value="Unassembled WGS sequence"/>
</dbReference>
<sequence length="334" mass="37883">MRKIFTLKTICFAAALALITLLTSGWGFLVHKTAHQLAVYELPGTLQGFFFHNLDYLEYNAPRPDIRRSQDSTEASKHFIDIDAYGNNAIHELPLKWSAAVAKYSADTLYKYGYVPYHIIYMKEKLTAAFKSGNKDSILFYAADLGHYVEDAHVPLHTAVNYDGQLTNQKGLHSLWESMVPELEISNYNLSTTHKATYLKKPDEAVWNAVRGAYALLPDVFGKEKEVSAQFTDAQKYRVQVRKGKEYKSYTTEFAKAYAAALKNTINEQLIRSANLVADFWYTAWVDAGKPDVSKLYTAQADEATSLKQQLDAFHNNTLIQQHLLRAKEEKSSE</sequence>
<organism evidence="1 2">
    <name type="scientific">Deminuibacter soli</name>
    <dbReference type="NCBI Taxonomy" id="2291815"/>
    <lineage>
        <taxon>Bacteria</taxon>
        <taxon>Pseudomonadati</taxon>
        <taxon>Bacteroidota</taxon>
        <taxon>Chitinophagia</taxon>
        <taxon>Chitinophagales</taxon>
        <taxon>Chitinophagaceae</taxon>
        <taxon>Deminuibacter</taxon>
    </lineage>
</organism>
<dbReference type="OrthoDB" id="267579at2"/>